<dbReference type="EMBL" id="KX579711">
    <property type="protein sequence ID" value="ARM19943.1"/>
    <property type="molecule type" value="Genomic_DNA"/>
</dbReference>
<evidence type="ECO:0000256" key="1">
    <source>
        <dbReference type="SAM" id="Coils"/>
    </source>
</evidence>
<dbReference type="AlphaFoldDB" id="A0A1J4J7B8"/>
<dbReference type="GeneID" id="94846894"/>
<organism evidence="3 4">
    <name type="scientific">Tritrichomonas foetus</name>
    <dbReference type="NCBI Taxonomy" id="1144522"/>
    <lineage>
        <taxon>Eukaryota</taxon>
        <taxon>Metamonada</taxon>
        <taxon>Parabasalia</taxon>
        <taxon>Tritrichomonadida</taxon>
        <taxon>Tritrichomonadidae</taxon>
        <taxon>Tritrichomonas</taxon>
    </lineage>
</organism>
<evidence type="ECO:0000313" key="4">
    <source>
        <dbReference type="Proteomes" id="UP000179807"/>
    </source>
</evidence>
<keyword evidence="1" id="KW-0175">Coiled coil</keyword>
<name>A0A1J4J7B8_9EUKA</name>
<reference evidence="2" key="3">
    <citation type="journal article" date="2017" name="Biol. Cell">
        <title>The costa of trichomonads: A complex macromolecular cytoskeleton structure made of uncommon proteins.</title>
        <authorList>
            <person name="de Andrade Rosa I."/>
            <person name="Brigido M.C."/>
            <person name="de Oliveira Santos E."/>
            <person name="Gonzaga L."/>
            <person name="Zingali R.B."/>
            <person name="de Vasconcelos A.T."/>
            <person name="de Souza W."/>
            <person name="Benchimol M."/>
        </authorList>
    </citation>
    <scope>NUCLEOTIDE SEQUENCE</scope>
    <source>
        <strain evidence="2">38671</strain>
    </source>
</reference>
<feature type="coiled-coil region" evidence="1">
    <location>
        <begin position="148"/>
        <end position="317"/>
    </location>
</feature>
<dbReference type="OrthoDB" id="10510940at2759"/>
<dbReference type="EMBL" id="MLAK01001262">
    <property type="protein sequence ID" value="OHS95118.1"/>
    <property type="molecule type" value="Genomic_DNA"/>
</dbReference>
<accession>A0A1J4J7B8</accession>
<dbReference type="VEuPathDB" id="TrichDB:TRFO_38671"/>
<sequence>MDSESSSLLDASREWREKGEAALKASLAELSRGADRDELAKTKRSATRTAELKSVKINENIANLARTVENNQQNRAEWAKTQINEINDLTKNEIQSLDALRQQQQEIYQAQLAEKHAIWEKAVLERREEVAQLKSMVSHLTSAIAVAKNEAQADIDEAKRRAAESAKVIRKERKKQIKQIADLTGQISKEQSQFELEVKQVNQANANATQQKKDQLTRLQTTLQSLKLKLKEKENANEIKFREQVRIIRDLRTQLQQARDVEKEKQAELMNLRKMCTSISRKISARKDEAASIKRQLAMVTKDNEELQNDIVKLENQMFPQVFKPAKM</sequence>
<gene>
    <name evidence="3" type="ORF">TRFO_38671</name>
</gene>
<reference evidence="2" key="1">
    <citation type="submission" date="2016-07" db="EMBL/GenBank/DDBJ databases">
        <authorList>
            <person name="Rosa I.A."/>
            <person name="Brigido M.C."/>
            <person name="Santos E.O."/>
            <person name="Almeida L.G.P."/>
            <person name="Zingalli R.B."/>
            <person name="Vasconcelos A.T.R."/>
            <person name="Souza W."/>
            <person name="Benchimol M."/>
        </authorList>
    </citation>
    <scope>NUCLEOTIDE SEQUENCE</scope>
    <source>
        <strain evidence="2">38671</strain>
    </source>
</reference>
<protein>
    <submittedName>
        <fullName evidence="3">Uncharacterized protein</fullName>
    </submittedName>
</protein>
<reference evidence="3 4" key="2">
    <citation type="submission" date="2016-10" db="EMBL/GenBank/DDBJ databases">
        <authorList>
            <person name="Benchimol M."/>
            <person name="Almeida L.G."/>
            <person name="Vasconcelos A.T."/>
            <person name="Perreira-Neves A."/>
            <person name="Rosa I.A."/>
            <person name="Tasca T."/>
            <person name="Bogo M.R."/>
            <person name="de Souza W."/>
        </authorList>
    </citation>
    <scope>NUCLEOTIDE SEQUENCE [LARGE SCALE GENOMIC DNA]</scope>
    <source>
        <strain evidence="3 4">K</strain>
    </source>
</reference>
<evidence type="ECO:0000313" key="2">
    <source>
        <dbReference type="EMBL" id="ARM19943.1"/>
    </source>
</evidence>
<dbReference type="RefSeq" id="XP_068348255.1">
    <property type="nucleotide sequence ID" value="XM_068512190.1"/>
</dbReference>
<proteinExistence type="predicted"/>
<evidence type="ECO:0000313" key="3">
    <source>
        <dbReference type="EMBL" id="OHS95118.1"/>
    </source>
</evidence>
<keyword evidence="4" id="KW-1185">Reference proteome</keyword>
<dbReference type="Proteomes" id="UP000179807">
    <property type="component" value="Unassembled WGS sequence"/>
</dbReference>